<dbReference type="Pfam" id="PF00977">
    <property type="entry name" value="His_biosynth"/>
    <property type="match status" value="1"/>
</dbReference>
<dbReference type="CDD" id="cd04731">
    <property type="entry name" value="HisF"/>
    <property type="match status" value="1"/>
</dbReference>
<dbReference type="InterPro" id="IPR006062">
    <property type="entry name" value="His_biosynth"/>
</dbReference>
<dbReference type="GO" id="GO:0016829">
    <property type="term" value="F:lyase activity"/>
    <property type="evidence" value="ECO:0007669"/>
    <property type="project" value="UniProtKB-KW"/>
</dbReference>
<evidence type="ECO:0000256" key="5">
    <source>
        <dbReference type="ARBA" id="ARBA00022605"/>
    </source>
</evidence>
<dbReference type="RefSeq" id="WP_099336896.1">
    <property type="nucleotide sequence ID" value="NZ_MKGN01000018.1"/>
</dbReference>
<sequence>MLAKRIIPCLDIFNGKIIKGKRFSNHNDIGNIVDYSKYYASSGADELVFYDITASVEDRLIDKRWISKVAESINIPFCVAGGIRNVSQAKEVFSLGADKISVNTPALSDPFFISRLADIFGSQCVVVGIDSWFNKSINTYQVRSYTGNQYVSNYASWHTIAWVETIQKLGAGEVVINVINQDGIKKGYDIKHLTDIRNCCSMPLIASGGAGNRHHFISALKESKVDGVLAASVFHRNTIDISSLKKFLLSKGVEVRL</sequence>
<dbReference type="InterPro" id="IPR013785">
    <property type="entry name" value="Aldolase_TIM"/>
</dbReference>
<dbReference type="PANTHER" id="PTHR21235">
    <property type="entry name" value="IMIDAZOLE GLYCEROL PHOSPHATE SYNTHASE SUBUNIT HISF/H IGP SYNTHASE SUBUNIT HISF/H"/>
    <property type="match status" value="1"/>
</dbReference>
<reference evidence="12 13" key="1">
    <citation type="journal article" date="2017" name="ISME J.">
        <title>Tremblaya phenacola PPER: an evolutionary beta-gammaproteobacterium collage.</title>
        <authorList>
            <person name="Gil R."/>
            <person name="Vargas-Chavez C."/>
            <person name="Lopez-Madrigal S."/>
            <person name="Santos-Garcia D."/>
            <person name="Latorre A."/>
            <person name="Moya A."/>
        </authorList>
    </citation>
    <scope>NUCLEOTIDE SEQUENCE [LARGE SCALE GENOMIC DNA]</scope>
    <source>
        <strain evidence="12 13">PPER</strain>
    </source>
</reference>
<evidence type="ECO:0000256" key="4">
    <source>
        <dbReference type="ARBA" id="ARBA00012809"/>
    </source>
</evidence>
<dbReference type="InterPro" id="IPR004651">
    <property type="entry name" value="HisF"/>
</dbReference>
<evidence type="ECO:0000256" key="8">
    <source>
        <dbReference type="ARBA" id="ARBA00025475"/>
    </source>
</evidence>
<comment type="caution">
    <text evidence="12">The sequence shown here is derived from an EMBL/GenBank/DDBJ whole genome shotgun (WGS) entry which is preliminary data.</text>
</comment>
<keyword evidence="13" id="KW-1185">Reference proteome</keyword>
<comment type="similarity">
    <text evidence="2 11">Belongs to the HisA/HisF family.</text>
</comment>
<evidence type="ECO:0000313" key="12">
    <source>
        <dbReference type="EMBL" id="PHN16228.1"/>
    </source>
</evidence>
<comment type="function">
    <text evidence="8">IGPS catalyzes the conversion of PRFAR and glutamine to IGP, AICAR and glutamate. The HisF subunit catalyzes the cyclization activity that produces IGP and AICAR from PRFAR using the ammonia provided by the HisH subunit.</text>
</comment>
<evidence type="ECO:0000256" key="11">
    <source>
        <dbReference type="RuleBase" id="RU003657"/>
    </source>
</evidence>
<dbReference type="PANTHER" id="PTHR21235:SF2">
    <property type="entry name" value="IMIDAZOLE GLYCEROL PHOSPHATE SYNTHASE HISHF"/>
    <property type="match status" value="1"/>
</dbReference>
<dbReference type="UniPathway" id="UPA00031">
    <property type="reaction ID" value="UER00010"/>
</dbReference>
<evidence type="ECO:0000256" key="2">
    <source>
        <dbReference type="ARBA" id="ARBA00009667"/>
    </source>
</evidence>
<keyword evidence="6 11" id="KW-0368">Histidine biosynthesis</keyword>
<comment type="pathway">
    <text evidence="1">Amino-acid biosynthesis; L-histidine biosynthesis; L-histidine from 5-phospho-alpha-D-ribose 1-diphosphate: step 5/9.</text>
</comment>
<keyword evidence="5 11" id="KW-0028">Amino-acid biosynthesis</keyword>
<evidence type="ECO:0000256" key="3">
    <source>
        <dbReference type="ARBA" id="ARBA00011152"/>
    </source>
</evidence>
<dbReference type="Proteomes" id="UP000222818">
    <property type="component" value="Unassembled WGS sequence"/>
</dbReference>
<dbReference type="GO" id="GO:0000105">
    <property type="term" value="P:L-histidine biosynthetic process"/>
    <property type="evidence" value="ECO:0007669"/>
    <property type="project" value="UniProtKB-UniPathway"/>
</dbReference>
<dbReference type="EC" id="4.3.2.10" evidence="4"/>
<dbReference type="OrthoDB" id="9781903at2"/>
<evidence type="ECO:0000256" key="6">
    <source>
        <dbReference type="ARBA" id="ARBA00023102"/>
    </source>
</evidence>
<comment type="subunit">
    <text evidence="3">Heterodimer of HisH and HisF.</text>
</comment>
<dbReference type="SUPFAM" id="SSF51366">
    <property type="entry name" value="Ribulose-phoshate binding barrel"/>
    <property type="match status" value="1"/>
</dbReference>
<dbReference type="GO" id="GO:0000107">
    <property type="term" value="F:imidazoleglycerol-phosphate synthase activity"/>
    <property type="evidence" value="ECO:0007669"/>
    <property type="project" value="InterPro"/>
</dbReference>
<evidence type="ECO:0000256" key="9">
    <source>
        <dbReference type="ARBA" id="ARBA00030264"/>
    </source>
</evidence>
<keyword evidence="7 12" id="KW-0456">Lyase</keyword>
<dbReference type="AlphaFoldDB" id="A0A2G0V6X8"/>
<protein>
    <recommendedName>
        <fullName evidence="4">imidazole glycerol-phosphate synthase</fullName>
        <ecNumber evidence="4">4.3.2.10</ecNumber>
    </recommendedName>
    <alternativeName>
        <fullName evidence="9">IGP synthase cyclase subunit</fullName>
    </alternativeName>
</protein>
<proteinExistence type="inferred from homology"/>
<accession>A0A2G0V6X8</accession>
<dbReference type="InterPro" id="IPR050064">
    <property type="entry name" value="IGPS_HisA/HisF"/>
</dbReference>
<evidence type="ECO:0000256" key="1">
    <source>
        <dbReference type="ARBA" id="ARBA00005091"/>
    </source>
</evidence>
<evidence type="ECO:0000256" key="10">
    <source>
        <dbReference type="ARBA" id="ARBA00047838"/>
    </source>
</evidence>
<dbReference type="Gene3D" id="3.20.20.70">
    <property type="entry name" value="Aldolase class I"/>
    <property type="match status" value="1"/>
</dbReference>
<evidence type="ECO:0000256" key="7">
    <source>
        <dbReference type="ARBA" id="ARBA00023239"/>
    </source>
</evidence>
<comment type="catalytic activity">
    <reaction evidence="10">
        <text>5-[(5-phospho-1-deoxy-D-ribulos-1-ylimino)methylamino]-1-(5-phospho-beta-D-ribosyl)imidazole-4-carboxamide + L-glutamine = D-erythro-1-(imidazol-4-yl)glycerol 3-phosphate + 5-amino-1-(5-phospho-beta-D-ribosyl)imidazole-4-carboxamide + L-glutamate + H(+)</text>
        <dbReference type="Rhea" id="RHEA:24793"/>
        <dbReference type="ChEBI" id="CHEBI:15378"/>
        <dbReference type="ChEBI" id="CHEBI:29985"/>
        <dbReference type="ChEBI" id="CHEBI:58278"/>
        <dbReference type="ChEBI" id="CHEBI:58359"/>
        <dbReference type="ChEBI" id="CHEBI:58475"/>
        <dbReference type="ChEBI" id="CHEBI:58525"/>
        <dbReference type="EC" id="4.3.2.10"/>
    </reaction>
</comment>
<evidence type="ECO:0000313" key="13">
    <source>
        <dbReference type="Proteomes" id="UP000222818"/>
    </source>
</evidence>
<dbReference type="EMBL" id="MKGN01000018">
    <property type="protein sequence ID" value="PHN16228.1"/>
    <property type="molecule type" value="Genomic_DNA"/>
</dbReference>
<gene>
    <name evidence="12" type="primary">hisF</name>
    <name evidence="12" type="ORF">TPPER_00175</name>
</gene>
<dbReference type="InterPro" id="IPR011060">
    <property type="entry name" value="RibuloseP-bd_barrel"/>
</dbReference>
<organism evidence="12 13">
    <name type="scientific">Candidatus Tremblayella phenacoccinincola</name>
    <dbReference type="NCBI Taxonomy" id="1010676"/>
    <lineage>
        <taxon>Bacteria</taxon>
        <taxon>Pseudomonadati</taxon>
        <taxon>Pseudomonadota</taxon>
        <taxon>Betaproteobacteria</taxon>
        <taxon>Candidatus Tremblayella</taxon>
    </lineage>
</organism>
<name>A0A2G0V6X8_9PROT</name>
<dbReference type="NCBIfam" id="TIGR00735">
    <property type="entry name" value="hisF"/>
    <property type="match status" value="1"/>
</dbReference>